<dbReference type="InterPro" id="IPR006059">
    <property type="entry name" value="SBP"/>
</dbReference>
<organism evidence="3 4">
    <name type="scientific">Salana multivorans</name>
    <dbReference type="NCBI Taxonomy" id="120377"/>
    <lineage>
        <taxon>Bacteria</taxon>
        <taxon>Bacillati</taxon>
        <taxon>Actinomycetota</taxon>
        <taxon>Actinomycetes</taxon>
        <taxon>Micrococcales</taxon>
        <taxon>Beutenbergiaceae</taxon>
        <taxon>Salana</taxon>
    </lineage>
</organism>
<gene>
    <name evidence="3" type="ORF">EDD28_0949</name>
</gene>
<sequence length="444" mass="46939">MKSQRTTRTVGALLGASVALGALAACGTQSGGGDATGDGGTTDGSGDTVTLTLLQASGAETWEPVIDVCEAALPTIRVEQQVVPFTELIAQIQSRLGAQDSSIDLIATDPPRIPSMASKGWLADVSDDLPAMEEALLPASLTSVTWEGKQYAYPIWTSDVFVFYNKELLDAAGIAYPGPSDADRMTWEELTSDAAAAVAAGAANGMQFEQVDRFYPLQPVIASAGGGPGLTGDGNLEPEVDTPAWVEFGEWYRQIHADGTAPKGIDATQTRELFTSGQLAYFISIPAHIPDLQKSELADGWGMAPLPYFEGGDVSTPTDSWSVGVSAYSEKQEAAREFARCATLTAEGAMALSSVYALPPVHQEALPAYFERIGEIAPDATAGYEELFAIDTAEHAVHRPASIGYVEFETIISKAFADMRNGGDPASVLSSTQDSLERQLSELR</sequence>
<evidence type="ECO:0000256" key="2">
    <source>
        <dbReference type="SAM" id="SignalP"/>
    </source>
</evidence>
<dbReference type="PROSITE" id="PS51257">
    <property type="entry name" value="PROKAR_LIPOPROTEIN"/>
    <property type="match status" value="1"/>
</dbReference>
<reference evidence="3 4" key="1">
    <citation type="submission" date="2018-11" db="EMBL/GenBank/DDBJ databases">
        <title>Sequencing the genomes of 1000 actinobacteria strains.</title>
        <authorList>
            <person name="Klenk H.-P."/>
        </authorList>
    </citation>
    <scope>NUCLEOTIDE SEQUENCE [LARGE SCALE GENOMIC DNA]</scope>
    <source>
        <strain evidence="3 4">DSM 13521</strain>
    </source>
</reference>
<accession>A0A3N2D996</accession>
<dbReference type="PANTHER" id="PTHR43649">
    <property type="entry name" value="ARABINOSE-BINDING PROTEIN-RELATED"/>
    <property type="match status" value="1"/>
</dbReference>
<protein>
    <submittedName>
        <fullName evidence="3">Carbohydrate ABC transporter substrate-binding protein (CUT1 family)</fullName>
    </submittedName>
</protein>
<feature type="chain" id="PRO_5018147689" evidence="2">
    <location>
        <begin position="25"/>
        <end position="444"/>
    </location>
</feature>
<comment type="caution">
    <text evidence="3">The sequence shown here is derived from an EMBL/GenBank/DDBJ whole genome shotgun (WGS) entry which is preliminary data.</text>
</comment>
<dbReference type="PANTHER" id="PTHR43649:SF12">
    <property type="entry name" value="DIACETYLCHITOBIOSE BINDING PROTEIN DASA"/>
    <property type="match status" value="1"/>
</dbReference>
<evidence type="ECO:0000256" key="1">
    <source>
        <dbReference type="SAM" id="MobiDB-lite"/>
    </source>
</evidence>
<dbReference type="Gene3D" id="3.40.190.10">
    <property type="entry name" value="Periplasmic binding protein-like II"/>
    <property type="match status" value="1"/>
</dbReference>
<dbReference type="SUPFAM" id="SSF53850">
    <property type="entry name" value="Periplasmic binding protein-like II"/>
    <property type="match status" value="1"/>
</dbReference>
<keyword evidence="2" id="KW-0732">Signal</keyword>
<evidence type="ECO:0000313" key="3">
    <source>
        <dbReference type="EMBL" id="ROR96366.1"/>
    </source>
</evidence>
<dbReference type="Pfam" id="PF01547">
    <property type="entry name" value="SBP_bac_1"/>
    <property type="match status" value="1"/>
</dbReference>
<proteinExistence type="predicted"/>
<dbReference type="RefSeq" id="WP_170169357.1">
    <property type="nucleotide sequence ID" value="NZ_RKHQ01000001.1"/>
</dbReference>
<dbReference type="AlphaFoldDB" id="A0A3N2D996"/>
<keyword evidence="4" id="KW-1185">Reference proteome</keyword>
<feature type="signal peptide" evidence="2">
    <location>
        <begin position="1"/>
        <end position="24"/>
    </location>
</feature>
<feature type="compositionally biased region" description="Basic and acidic residues" evidence="1">
    <location>
        <begin position="435"/>
        <end position="444"/>
    </location>
</feature>
<feature type="region of interest" description="Disordered" evidence="1">
    <location>
        <begin position="424"/>
        <end position="444"/>
    </location>
</feature>
<dbReference type="Proteomes" id="UP000275356">
    <property type="component" value="Unassembled WGS sequence"/>
</dbReference>
<dbReference type="InterPro" id="IPR050490">
    <property type="entry name" value="Bact_solute-bd_prot1"/>
</dbReference>
<evidence type="ECO:0000313" key="4">
    <source>
        <dbReference type="Proteomes" id="UP000275356"/>
    </source>
</evidence>
<name>A0A3N2D996_9MICO</name>
<dbReference type="EMBL" id="RKHQ01000001">
    <property type="protein sequence ID" value="ROR96366.1"/>
    <property type="molecule type" value="Genomic_DNA"/>
</dbReference>